<dbReference type="PROSITE" id="PS00086">
    <property type="entry name" value="CYTOCHROME_P450"/>
    <property type="match status" value="1"/>
</dbReference>
<feature type="binding site" description="axial binding residue" evidence="7">
    <location>
        <position position="329"/>
    </location>
    <ligand>
        <name>heme</name>
        <dbReference type="ChEBI" id="CHEBI:30413"/>
    </ligand>
    <ligandPart>
        <name>Fe</name>
        <dbReference type="ChEBI" id="CHEBI:18248"/>
    </ligandPart>
</feature>
<dbReference type="PANTHER" id="PTHR24291">
    <property type="entry name" value="CYTOCHROME P450 FAMILY 4"/>
    <property type="match status" value="1"/>
</dbReference>
<dbReference type="PRINTS" id="PR00385">
    <property type="entry name" value="P450"/>
</dbReference>
<evidence type="ECO:0000256" key="7">
    <source>
        <dbReference type="PIRSR" id="PIRSR602401-1"/>
    </source>
</evidence>
<dbReference type="InterPro" id="IPR017972">
    <property type="entry name" value="Cyt_P450_CS"/>
</dbReference>
<evidence type="ECO:0000256" key="1">
    <source>
        <dbReference type="ARBA" id="ARBA00010617"/>
    </source>
</evidence>
<evidence type="ECO:0000256" key="4">
    <source>
        <dbReference type="ARBA" id="ARBA00023002"/>
    </source>
</evidence>
<dbReference type="GO" id="GO:0020037">
    <property type="term" value="F:heme binding"/>
    <property type="evidence" value="ECO:0007669"/>
    <property type="project" value="InterPro"/>
</dbReference>
<keyword evidence="6 8" id="KW-0503">Monooxygenase</keyword>
<accession>A0A3S0AUI1</accession>
<dbReference type="PRINTS" id="PR00463">
    <property type="entry name" value="EP450I"/>
</dbReference>
<evidence type="ECO:0000256" key="5">
    <source>
        <dbReference type="ARBA" id="ARBA00023004"/>
    </source>
</evidence>
<dbReference type="GO" id="GO:0016705">
    <property type="term" value="F:oxidoreductase activity, acting on paired donors, with incorporation or reduction of molecular oxygen"/>
    <property type="evidence" value="ECO:0007669"/>
    <property type="project" value="InterPro"/>
</dbReference>
<dbReference type="InterPro" id="IPR036396">
    <property type="entry name" value="Cyt_P450_sf"/>
</dbReference>
<dbReference type="Pfam" id="PF00067">
    <property type="entry name" value="p450"/>
    <property type="match status" value="1"/>
</dbReference>
<keyword evidence="2 7" id="KW-0349">Heme</keyword>
<keyword evidence="3 7" id="KW-0479">Metal-binding</keyword>
<keyword evidence="10" id="KW-1185">Reference proteome</keyword>
<evidence type="ECO:0000313" key="10">
    <source>
        <dbReference type="Proteomes" id="UP000278398"/>
    </source>
</evidence>
<keyword evidence="5 7" id="KW-0408">Iron</keyword>
<dbReference type="PANTHER" id="PTHR24291:SF50">
    <property type="entry name" value="BIFUNCTIONAL ALBAFLAVENONE MONOOXYGENASE_TERPENE SYNTHASE"/>
    <property type="match status" value="1"/>
</dbReference>
<dbReference type="GO" id="GO:0004497">
    <property type="term" value="F:monooxygenase activity"/>
    <property type="evidence" value="ECO:0007669"/>
    <property type="project" value="UniProtKB-KW"/>
</dbReference>
<name>A0A3S0AUI1_9HYPH</name>
<dbReference type="GO" id="GO:0005506">
    <property type="term" value="F:iron ion binding"/>
    <property type="evidence" value="ECO:0007669"/>
    <property type="project" value="InterPro"/>
</dbReference>
<comment type="cofactor">
    <cofactor evidence="7">
        <name>heme</name>
        <dbReference type="ChEBI" id="CHEBI:30413"/>
    </cofactor>
</comment>
<dbReference type="RefSeq" id="WP_126698453.1">
    <property type="nucleotide sequence ID" value="NZ_RWKW01000017.1"/>
</dbReference>
<dbReference type="EMBL" id="RWKW01000017">
    <property type="protein sequence ID" value="RST87418.1"/>
    <property type="molecule type" value="Genomic_DNA"/>
</dbReference>
<dbReference type="Gene3D" id="1.10.630.10">
    <property type="entry name" value="Cytochrome P450"/>
    <property type="match status" value="1"/>
</dbReference>
<dbReference type="InterPro" id="IPR001128">
    <property type="entry name" value="Cyt_P450"/>
</dbReference>
<proteinExistence type="inferred from homology"/>
<keyword evidence="4 8" id="KW-0560">Oxidoreductase</keyword>
<dbReference type="OrthoDB" id="9764248at2"/>
<dbReference type="InterPro" id="IPR050196">
    <property type="entry name" value="Cytochrome_P450_Monoox"/>
</dbReference>
<organism evidence="9 10">
    <name type="scientific">Aquibium carbonis</name>
    <dbReference type="NCBI Taxonomy" id="2495581"/>
    <lineage>
        <taxon>Bacteria</taxon>
        <taxon>Pseudomonadati</taxon>
        <taxon>Pseudomonadota</taxon>
        <taxon>Alphaproteobacteria</taxon>
        <taxon>Hyphomicrobiales</taxon>
        <taxon>Phyllobacteriaceae</taxon>
        <taxon>Aquibium</taxon>
    </lineage>
</organism>
<evidence type="ECO:0000313" key="9">
    <source>
        <dbReference type="EMBL" id="RST87418.1"/>
    </source>
</evidence>
<dbReference type="CDD" id="cd00302">
    <property type="entry name" value="cytochrome_P450"/>
    <property type="match status" value="1"/>
</dbReference>
<evidence type="ECO:0000256" key="2">
    <source>
        <dbReference type="ARBA" id="ARBA00022617"/>
    </source>
</evidence>
<dbReference type="InterPro" id="IPR002401">
    <property type="entry name" value="Cyt_P450_E_grp-I"/>
</dbReference>
<dbReference type="AlphaFoldDB" id="A0A3S0AUI1"/>
<dbReference type="SUPFAM" id="SSF48264">
    <property type="entry name" value="Cytochrome P450"/>
    <property type="match status" value="1"/>
</dbReference>
<evidence type="ECO:0000256" key="8">
    <source>
        <dbReference type="RuleBase" id="RU000461"/>
    </source>
</evidence>
<comment type="similarity">
    <text evidence="1 8">Belongs to the cytochrome P450 family.</text>
</comment>
<protein>
    <submittedName>
        <fullName evidence="9">Cytochrome P450</fullName>
    </submittedName>
</protein>
<gene>
    <name evidence="9" type="ORF">EJC49_05430</name>
</gene>
<evidence type="ECO:0000256" key="3">
    <source>
        <dbReference type="ARBA" id="ARBA00022723"/>
    </source>
</evidence>
<evidence type="ECO:0000256" key="6">
    <source>
        <dbReference type="ARBA" id="ARBA00023033"/>
    </source>
</evidence>
<dbReference type="Proteomes" id="UP000278398">
    <property type="component" value="Unassembled WGS sequence"/>
</dbReference>
<reference evidence="9 10" key="1">
    <citation type="submission" date="2018-12" db="EMBL/GenBank/DDBJ databases">
        <title>Mesorhizobium carbonis sp. nov., isolated from coal mine water.</title>
        <authorList>
            <person name="Xin W."/>
            <person name="Xu Z."/>
            <person name="Xiang F."/>
            <person name="Zhang J."/>
            <person name="Xi L."/>
            <person name="Liu J."/>
        </authorList>
    </citation>
    <scope>NUCLEOTIDE SEQUENCE [LARGE SCALE GENOMIC DNA]</scope>
    <source>
        <strain evidence="9 10">B2.3</strain>
    </source>
</reference>
<comment type="caution">
    <text evidence="9">The sequence shown here is derived from an EMBL/GenBank/DDBJ whole genome shotgun (WGS) entry which is preliminary data.</text>
</comment>
<sequence>MRITEQLILRLYAEAERQSRAGEADGDIVADDAIVAEIVRSEIFRKDYGLISDFTLSRFNTDGEDWHARRGLSQPYFGGVKAAAFSDEMSKAAAGAFHRDVDFGGKGLRGHVISYAAGNLFRMFGCDAVPEGFVDWVERIRVFVQELQLLTLAGAPGADVIASRKDPLLDELGAILPAGFPMVSAGIERLGDERKTLEELAMLLFGGVESTASTILWCMELLGRGAQYQAILRQQDRAERRELVGVFINEIMRRFPAVPLLVRTPEADVTIGRRRFSKGRPVMISIIGVHHDARNWDDPFLFDYRRREFREKTYRHGAFIPFSHGPRTCAGARLAADEIREAVLHLTENFQIEQPIARLAFDYGLTLNPATWESIRFRPLH</sequence>